<evidence type="ECO:0000313" key="3">
    <source>
        <dbReference type="Proteomes" id="UP000824001"/>
    </source>
</evidence>
<gene>
    <name evidence="2" type="ORF">IAC18_00055</name>
</gene>
<reference evidence="2" key="1">
    <citation type="submission" date="2020-10" db="EMBL/GenBank/DDBJ databases">
        <authorList>
            <person name="Gilroy R."/>
        </authorList>
    </citation>
    <scope>NUCLEOTIDE SEQUENCE</scope>
    <source>
        <strain evidence="2">ChiHjej10B9-9673</strain>
    </source>
</reference>
<evidence type="ECO:0000313" key="2">
    <source>
        <dbReference type="EMBL" id="HIS65928.1"/>
    </source>
</evidence>
<organism evidence="2 3">
    <name type="scientific">Candidatus Scatomorpha merdipullorum</name>
    <dbReference type="NCBI Taxonomy" id="2840927"/>
    <lineage>
        <taxon>Bacteria</taxon>
        <taxon>Bacillati</taxon>
        <taxon>Bacillota</taxon>
        <taxon>Clostridia</taxon>
        <taxon>Eubacteriales</taxon>
        <taxon>Candidatus Scatomorpha</taxon>
    </lineage>
</organism>
<accession>A0A9D1FBN3</accession>
<keyword evidence="1" id="KW-0812">Transmembrane</keyword>
<reference evidence="2" key="2">
    <citation type="journal article" date="2021" name="PeerJ">
        <title>Extensive microbial diversity within the chicken gut microbiome revealed by metagenomics and culture.</title>
        <authorList>
            <person name="Gilroy R."/>
            <person name="Ravi A."/>
            <person name="Getino M."/>
            <person name="Pursley I."/>
            <person name="Horton D.L."/>
            <person name="Alikhan N.F."/>
            <person name="Baker D."/>
            <person name="Gharbi K."/>
            <person name="Hall N."/>
            <person name="Watson M."/>
            <person name="Adriaenssens E.M."/>
            <person name="Foster-Nyarko E."/>
            <person name="Jarju S."/>
            <person name="Secka A."/>
            <person name="Antonio M."/>
            <person name="Oren A."/>
            <person name="Chaudhuri R.R."/>
            <person name="La Ragione R."/>
            <person name="Hildebrand F."/>
            <person name="Pallen M.J."/>
        </authorList>
    </citation>
    <scope>NUCLEOTIDE SEQUENCE</scope>
    <source>
        <strain evidence="2">ChiHjej10B9-9673</strain>
    </source>
</reference>
<feature type="transmembrane region" description="Helical" evidence="1">
    <location>
        <begin position="20"/>
        <end position="45"/>
    </location>
</feature>
<dbReference type="Proteomes" id="UP000824001">
    <property type="component" value="Unassembled WGS sequence"/>
</dbReference>
<protein>
    <submittedName>
        <fullName evidence="2">Uncharacterized protein</fullName>
    </submittedName>
</protein>
<keyword evidence="1" id="KW-1133">Transmembrane helix</keyword>
<keyword evidence="1" id="KW-0472">Membrane</keyword>
<name>A0A9D1FBN3_9FIRM</name>
<proteinExistence type="predicted"/>
<comment type="caution">
    <text evidence="2">The sequence shown here is derived from an EMBL/GenBank/DDBJ whole genome shotgun (WGS) entry which is preliminary data.</text>
</comment>
<sequence length="48" mass="5231">MAALVKKIRAWLENSAPGQLLQAVTYAAMALLVLAYFTGHGAFIYEAF</sequence>
<dbReference type="EMBL" id="DVJK01000001">
    <property type="protein sequence ID" value="HIS65928.1"/>
    <property type="molecule type" value="Genomic_DNA"/>
</dbReference>
<dbReference type="AlphaFoldDB" id="A0A9D1FBN3"/>
<evidence type="ECO:0000256" key="1">
    <source>
        <dbReference type="SAM" id="Phobius"/>
    </source>
</evidence>